<dbReference type="Gene3D" id="2.40.50.140">
    <property type="entry name" value="Nucleic acid-binding proteins"/>
    <property type="match status" value="1"/>
</dbReference>
<evidence type="ECO:0000313" key="5">
    <source>
        <dbReference type="EMBL" id="PIP87040.1"/>
    </source>
</evidence>
<keyword evidence="2" id="KW-0233">DNA recombination</keyword>
<dbReference type="AlphaFoldDB" id="A0A2H0DZQ5"/>
<dbReference type="InterPro" id="IPR003717">
    <property type="entry name" value="RecO"/>
</dbReference>
<evidence type="ECO:0000313" key="6">
    <source>
        <dbReference type="Proteomes" id="UP000231143"/>
    </source>
</evidence>
<dbReference type="Pfam" id="PF11967">
    <property type="entry name" value="RecO_N"/>
    <property type="match status" value="1"/>
</dbReference>
<evidence type="ECO:0000256" key="2">
    <source>
        <dbReference type="ARBA" id="ARBA00023172"/>
    </source>
</evidence>
<dbReference type="SUPFAM" id="SSF50249">
    <property type="entry name" value="Nucleic acid-binding proteins"/>
    <property type="match status" value="1"/>
</dbReference>
<evidence type="ECO:0000256" key="3">
    <source>
        <dbReference type="ARBA" id="ARBA00023204"/>
    </source>
</evidence>
<keyword evidence="3" id="KW-0234">DNA repair</keyword>
<comment type="caution">
    <text evidence="5">The sequence shown here is derived from an EMBL/GenBank/DDBJ whole genome shotgun (WGS) entry which is preliminary data.</text>
</comment>
<gene>
    <name evidence="5" type="ORF">COW81_02370</name>
</gene>
<accession>A0A2H0DZQ5</accession>
<organism evidence="5 6">
    <name type="scientific">Candidatus Campbellbacteria bacterium CG22_combo_CG10-13_8_21_14_all_36_13</name>
    <dbReference type="NCBI Taxonomy" id="1974529"/>
    <lineage>
        <taxon>Bacteria</taxon>
        <taxon>Candidatus Campbelliibacteriota</taxon>
    </lineage>
</organism>
<dbReference type="Proteomes" id="UP000231143">
    <property type="component" value="Unassembled WGS sequence"/>
</dbReference>
<proteinExistence type="predicted"/>
<dbReference type="GO" id="GO:0006302">
    <property type="term" value="P:double-strand break repair"/>
    <property type="evidence" value="ECO:0007669"/>
    <property type="project" value="TreeGrafter"/>
</dbReference>
<dbReference type="GO" id="GO:0043590">
    <property type="term" value="C:bacterial nucleoid"/>
    <property type="evidence" value="ECO:0007669"/>
    <property type="project" value="TreeGrafter"/>
</dbReference>
<evidence type="ECO:0000256" key="1">
    <source>
        <dbReference type="ARBA" id="ARBA00022763"/>
    </source>
</evidence>
<dbReference type="InterPro" id="IPR022572">
    <property type="entry name" value="DNA_rep/recomb_RecO_N"/>
</dbReference>
<sequence>MSHKIHHTDGFIVESLDSGEANRFLWIYTKDFGLIGAHAQGIRHMKSKLRYTLQDLSYCSVSLVRGRDVWRVTSATRLIDPIQEIITHKEKRTSFTRVLKLIRQLVNGEEKDDKLFETLHNGYKMLQDKSADIRLIKNIEIIMVLQTLYILGYLSVPTEYLRFIESDFWSNTIISEIEGKEKEMIHIINSSLNLIDM</sequence>
<dbReference type="EMBL" id="PCTT01000031">
    <property type="protein sequence ID" value="PIP87040.1"/>
    <property type="molecule type" value="Genomic_DNA"/>
</dbReference>
<dbReference type="PANTHER" id="PTHR33991">
    <property type="entry name" value="DNA REPAIR PROTEIN RECO"/>
    <property type="match status" value="1"/>
</dbReference>
<feature type="domain" description="DNA replication/recombination mediator RecO N-terminal" evidence="4">
    <location>
        <begin position="5"/>
        <end position="75"/>
    </location>
</feature>
<name>A0A2H0DZQ5_9BACT</name>
<reference evidence="5 6" key="1">
    <citation type="submission" date="2017-09" db="EMBL/GenBank/DDBJ databases">
        <title>Depth-based differentiation of microbial function through sediment-hosted aquifers and enrichment of novel symbionts in the deep terrestrial subsurface.</title>
        <authorList>
            <person name="Probst A.J."/>
            <person name="Ladd B."/>
            <person name="Jarett J.K."/>
            <person name="Geller-Mcgrath D.E."/>
            <person name="Sieber C.M."/>
            <person name="Emerson J.B."/>
            <person name="Anantharaman K."/>
            <person name="Thomas B.C."/>
            <person name="Malmstrom R."/>
            <person name="Stieglmeier M."/>
            <person name="Klingl A."/>
            <person name="Woyke T."/>
            <person name="Ryan C.M."/>
            <person name="Banfield J.F."/>
        </authorList>
    </citation>
    <scope>NUCLEOTIDE SEQUENCE [LARGE SCALE GENOMIC DNA]</scope>
    <source>
        <strain evidence="5">CG22_combo_CG10-13_8_21_14_all_36_13</strain>
    </source>
</reference>
<keyword evidence="1" id="KW-0227">DNA damage</keyword>
<dbReference type="PANTHER" id="PTHR33991:SF1">
    <property type="entry name" value="DNA REPAIR PROTEIN RECO"/>
    <property type="match status" value="1"/>
</dbReference>
<protein>
    <recommendedName>
        <fullName evidence="4">DNA replication/recombination mediator RecO N-terminal domain-containing protein</fullName>
    </recommendedName>
</protein>
<dbReference type="InterPro" id="IPR012340">
    <property type="entry name" value="NA-bd_OB-fold"/>
</dbReference>
<evidence type="ECO:0000259" key="4">
    <source>
        <dbReference type="Pfam" id="PF11967"/>
    </source>
</evidence>
<dbReference type="GO" id="GO:0006310">
    <property type="term" value="P:DNA recombination"/>
    <property type="evidence" value="ECO:0007669"/>
    <property type="project" value="UniProtKB-KW"/>
</dbReference>